<organism evidence="5 6">
    <name type="scientific">Sumerlaea chitinivorans</name>
    <dbReference type="NCBI Taxonomy" id="2250252"/>
    <lineage>
        <taxon>Bacteria</taxon>
        <taxon>Candidatus Sumerlaeota</taxon>
        <taxon>Candidatus Sumerlaeia</taxon>
        <taxon>Candidatus Sumerlaeales</taxon>
        <taxon>Candidatus Sumerlaeaceae</taxon>
        <taxon>Candidatus Sumerlaea</taxon>
    </lineage>
</organism>
<dbReference type="EMBL" id="CP030759">
    <property type="protein sequence ID" value="AXA35089.1"/>
    <property type="molecule type" value="Genomic_DNA"/>
</dbReference>
<dbReference type="InterPro" id="IPR001789">
    <property type="entry name" value="Sig_transdc_resp-reg_receiver"/>
</dbReference>
<dbReference type="PANTHER" id="PTHR44591">
    <property type="entry name" value="STRESS RESPONSE REGULATOR PROTEIN 1"/>
    <property type="match status" value="1"/>
</dbReference>
<gene>
    <name evidence="5" type="ORF">BRCON_0312</name>
</gene>
<feature type="modified residue" description="4-aspartylphosphate" evidence="2">
    <location>
        <position position="51"/>
    </location>
</feature>
<dbReference type="SMART" id="SM00448">
    <property type="entry name" value="REC"/>
    <property type="match status" value="1"/>
</dbReference>
<dbReference type="SUPFAM" id="SSF52172">
    <property type="entry name" value="CheY-like"/>
    <property type="match status" value="1"/>
</dbReference>
<protein>
    <submittedName>
        <fullName evidence="5">Two-component hybrid sensor and regulator</fullName>
    </submittedName>
</protein>
<dbReference type="PANTHER" id="PTHR44591:SF3">
    <property type="entry name" value="RESPONSE REGULATORY DOMAIN-CONTAINING PROTEIN"/>
    <property type="match status" value="1"/>
</dbReference>
<feature type="domain" description="Response regulatory" evidence="4">
    <location>
        <begin position="2"/>
        <end position="116"/>
    </location>
</feature>
<evidence type="ECO:0000256" key="3">
    <source>
        <dbReference type="SAM" id="MobiDB-lite"/>
    </source>
</evidence>
<dbReference type="InterPro" id="IPR050595">
    <property type="entry name" value="Bact_response_regulator"/>
</dbReference>
<feature type="compositionally biased region" description="Polar residues" evidence="3">
    <location>
        <begin position="137"/>
        <end position="146"/>
    </location>
</feature>
<evidence type="ECO:0000256" key="1">
    <source>
        <dbReference type="ARBA" id="ARBA00022553"/>
    </source>
</evidence>
<evidence type="ECO:0000313" key="5">
    <source>
        <dbReference type="EMBL" id="AXA35089.1"/>
    </source>
</evidence>
<dbReference type="Pfam" id="PF00072">
    <property type="entry name" value="Response_reg"/>
    <property type="match status" value="1"/>
</dbReference>
<dbReference type="Gene3D" id="3.40.50.2300">
    <property type="match status" value="1"/>
</dbReference>
<dbReference type="AlphaFoldDB" id="A0A2Z4Y295"/>
<accession>A0A2Z4Y295</accession>
<reference evidence="5 6" key="1">
    <citation type="submission" date="2018-05" db="EMBL/GenBank/DDBJ databases">
        <title>A metagenomic window into the 2 km-deep terrestrial subsurface aquifer revealed taxonomically and functionally diverse microbial community comprising novel uncultured bacterial lineages.</title>
        <authorList>
            <person name="Kadnikov V.V."/>
            <person name="Mardanov A.V."/>
            <person name="Beletsky A.V."/>
            <person name="Banks D."/>
            <person name="Pimenov N.V."/>
            <person name="Frank Y.A."/>
            <person name="Karnachuk O.V."/>
            <person name="Ravin N.V."/>
        </authorList>
    </citation>
    <scope>NUCLEOTIDE SEQUENCE [LARGE SCALE GENOMIC DNA]</scope>
    <source>
        <strain evidence="5">BY</strain>
    </source>
</reference>
<name>A0A2Z4Y295_SUMC1</name>
<dbReference type="PROSITE" id="PS50110">
    <property type="entry name" value="RESPONSE_REGULATORY"/>
    <property type="match status" value="1"/>
</dbReference>
<feature type="region of interest" description="Disordered" evidence="3">
    <location>
        <begin position="119"/>
        <end position="146"/>
    </location>
</feature>
<evidence type="ECO:0000313" key="6">
    <source>
        <dbReference type="Proteomes" id="UP000262583"/>
    </source>
</evidence>
<dbReference type="Proteomes" id="UP000262583">
    <property type="component" value="Chromosome"/>
</dbReference>
<evidence type="ECO:0000256" key="2">
    <source>
        <dbReference type="PROSITE-ProRule" id="PRU00169"/>
    </source>
</evidence>
<proteinExistence type="predicted"/>
<dbReference type="GO" id="GO:0000160">
    <property type="term" value="P:phosphorelay signal transduction system"/>
    <property type="evidence" value="ECO:0007669"/>
    <property type="project" value="InterPro"/>
</dbReference>
<dbReference type="KEGG" id="schv:BRCON_0312"/>
<keyword evidence="1 2" id="KW-0597">Phosphoprotein</keyword>
<evidence type="ECO:0000259" key="4">
    <source>
        <dbReference type="PROSITE" id="PS50110"/>
    </source>
</evidence>
<dbReference type="InterPro" id="IPR011006">
    <property type="entry name" value="CheY-like_superfamily"/>
</dbReference>
<sequence>MRILLIDDNPDAAMVVASFLKALDHQVFPYNDAREALLWLKDIRPELVIADLDMPGMSGFEFLRRFRAYTSFASTPVVCVTGTEATDEEIYAAGFAAILRKPVTLSDVMDCIDQVTEQKQKDSSIVAPEEATGGEQGISSVNGSNP</sequence>